<dbReference type="SMART" id="SM00344">
    <property type="entry name" value="HTH_ASNC"/>
    <property type="match status" value="2"/>
</dbReference>
<evidence type="ECO:0000313" key="6">
    <source>
        <dbReference type="Proteomes" id="UP000471293"/>
    </source>
</evidence>
<dbReference type="PANTHER" id="PTHR30154:SF34">
    <property type="entry name" value="TRANSCRIPTIONAL REGULATOR AZLB"/>
    <property type="match status" value="1"/>
</dbReference>
<proteinExistence type="predicted"/>
<organism evidence="5 6">
    <name type="scientific">Streptomyces halstedii</name>
    <dbReference type="NCBI Taxonomy" id="1944"/>
    <lineage>
        <taxon>Bacteria</taxon>
        <taxon>Bacillati</taxon>
        <taxon>Actinomycetota</taxon>
        <taxon>Actinomycetes</taxon>
        <taxon>Kitasatosporales</taxon>
        <taxon>Streptomycetaceae</taxon>
        <taxon>Streptomyces</taxon>
    </lineage>
</organism>
<evidence type="ECO:0000256" key="2">
    <source>
        <dbReference type="ARBA" id="ARBA00023125"/>
    </source>
</evidence>
<dbReference type="Gene3D" id="3.30.70.920">
    <property type="match status" value="1"/>
</dbReference>
<keyword evidence="3" id="KW-0804">Transcription</keyword>
<evidence type="ECO:0000259" key="4">
    <source>
        <dbReference type="PROSITE" id="PS50956"/>
    </source>
</evidence>
<dbReference type="Proteomes" id="UP000471293">
    <property type="component" value="Unassembled WGS sequence"/>
</dbReference>
<gene>
    <name evidence="5" type="ORF">G3I29_25640</name>
</gene>
<dbReference type="SUPFAM" id="SSF46785">
    <property type="entry name" value="Winged helix' DNA-binding domain"/>
    <property type="match status" value="2"/>
</dbReference>
<dbReference type="InterPro" id="IPR019887">
    <property type="entry name" value="Tscrpt_reg_AsnC/Lrp_C"/>
</dbReference>
<name>A0A6N9U4Q3_STRHA</name>
<dbReference type="AlphaFoldDB" id="A0A6N9U4Q3"/>
<evidence type="ECO:0000256" key="3">
    <source>
        <dbReference type="ARBA" id="ARBA00023163"/>
    </source>
</evidence>
<dbReference type="PRINTS" id="PR00033">
    <property type="entry name" value="HTHASNC"/>
</dbReference>
<dbReference type="InterPro" id="IPR019888">
    <property type="entry name" value="Tscrpt_reg_AsnC-like"/>
</dbReference>
<dbReference type="InterPro" id="IPR000485">
    <property type="entry name" value="AsnC-type_HTH_dom"/>
</dbReference>
<evidence type="ECO:0000256" key="1">
    <source>
        <dbReference type="ARBA" id="ARBA00023015"/>
    </source>
</evidence>
<feature type="domain" description="HTH asnC-type" evidence="4">
    <location>
        <begin position="32"/>
        <end position="92"/>
    </location>
</feature>
<dbReference type="InterPro" id="IPR036390">
    <property type="entry name" value="WH_DNA-bd_sf"/>
</dbReference>
<keyword evidence="1" id="KW-0805">Transcription regulation</keyword>
<dbReference type="PROSITE" id="PS50956">
    <property type="entry name" value="HTH_ASNC_2"/>
    <property type="match status" value="1"/>
</dbReference>
<evidence type="ECO:0000313" key="5">
    <source>
        <dbReference type="EMBL" id="NEA18821.1"/>
    </source>
</evidence>
<accession>A0A6N9U4Q3</accession>
<dbReference type="InterPro" id="IPR036388">
    <property type="entry name" value="WH-like_DNA-bd_sf"/>
</dbReference>
<dbReference type="Gene3D" id="1.10.10.10">
    <property type="entry name" value="Winged helix-like DNA-binding domain superfamily/Winged helix DNA-binding domain"/>
    <property type="match status" value="2"/>
</dbReference>
<sequence>MLCRGAGRHHPAGLSCRIATSTRLPGVEVNPLDDLDLRLVHALQLDGRAPLTSIADVLGVSDQTVARRYRRLRGAGAMRVLGLADAGRFGHIEWLVRVRCTPDSASGVAGALARRDDTSWVSLTAGGTEIVCLTRAPHRAEGASLLLQKLPRTPRVVDISAHYILHTFFGGPTGWHGKTRALTDEQAERLRPRLPEPPPRGLRVPMREGDAELFATLASDGRAGYAELAAATGWSESTVRRRLEQLRHLRALFFDVEIDAALLGYEAEVMLWLTVPPADLVSVAEELSGHPEVVFTAATSGQSNLVAIVVCRDIDAFYDYMSTRIGALKSVNHMESAPVLQSVKRAGRLVPARNHPFPSR</sequence>
<dbReference type="SUPFAM" id="SSF54909">
    <property type="entry name" value="Dimeric alpha+beta barrel"/>
    <property type="match status" value="1"/>
</dbReference>
<dbReference type="Pfam" id="PF01037">
    <property type="entry name" value="AsnC_trans_reg"/>
    <property type="match status" value="1"/>
</dbReference>
<dbReference type="Pfam" id="PF13404">
    <property type="entry name" value="HTH_AsnC-type"/>
    <property type="match status" value="2"/>
</dbReference>
<dbReference type="GO" id="GO:0005829">
    <property type="term" value="C:cytosol"/>
    <property type="evidence" value="ECO:0007669"/>
    <property type="project" value="TreeGrafter"/>
</dbReference>
<reference evidence="5 6" key="1">
    <citation type="submission" date="2020-01" db="EMBL/GenBank/DDBJ databases">
        <title>Insect and environment-associated Actinomycetes.</title>
        <authorList>
            <person name="Currrie C."/>
            <person name="Chevrette M."/>
            <person name="Carlson C."/>
            <person name="Stubbendieck R."/>
            <person name="Wendt-Pienkowski E."/>
        </authorList>
    </citation>
    <scope>NUCLEOTIDE SEQUENCE [LARGE SCALE GENOMIC DNA]</scope>
    <source>
        <strain evidence="5 6">SID11342</strain>
    </source>
</reference>
<dbReference type="GO" id="GO:0043565">
    <property type="term" value="F:sequence-specific DNA binding"/>
    <property type="evidence" value="ECO:0007669"/>
    <property type="project" value="InterPro"/>
</dbReference>
<protein>
    <submittedName>
        <fullName evidence="5">AsnC family transcriptional regulator</fullName>
    </submittedName>
</protein>
<keyword evidence="2" id="KW-0238">DNA-binding</keyword>
<dbReference type="GO" id="GO:0043200">
    <property type="term" value="P:response to amino acid"/>
    <property type="evidence" value="ECO:0007669"/>
    <property type="project" value="TreeGrafter"/>
</dbReference>
<comment type="caution">
    <text evidence="5">The sequence shown here is derived from an EMBL/GenBank/DDBJ whole genome shotgun (WGS) entry which is preliminary data.</text>
</comment>
<dbReference type="InterPro" id="IPR011008">
    <property type="entry name" value="Dimeric_a/b-barrel"/>
</dbReference>
<dbReference type="EMBL" id="JAAGLQ010000543">
    <property type="protein sequence ID" value="NEA18821.1"/>
    <property type="molecule type" value="Genomic_DNA"/>
</dbReference>
<dbReference type="PANTHER" id="PTHR30154">
    <property type="entry name" value="LEUCINE-RESPONSIVE REGULATORY PROTEIN"/>
    <property type="match status" value="1"/>
</dbReference>